<dbReference type="Gene3D" id="1.10.10.10">
    <property type="entry name" value="Winged helix-like DNA-binding domain superfamily/Winged helix DNA-binding domain"/>
    <property type="match status" value="1"/>
</dbReference>
<dbReference type="AlphaFoldDB" id="A0A3A5JTB6"/>
<sequence length="306" mass="34929">MSKLRSLVPSTHSLFVFEAAARTLSFKRAAMELNVTQPSVSLAIKTMEKHCKVILFIRDNRGVRLTEAGAELYDDVRAGFRRIEQTLENISERGTKYLSFAASTTLAAHWLAPQVYHFQQIHPDIRLKIVVTDRDVEPDHEIDVTIWIRKRDFNQANTWFISDEVIFPVCSPAYLAAHPQLHTIEDLNHHQLIHSSDAHRKRMSWSEWIELAGGDPSQIRRDIVFTDYQLGIQAALLGEGVALGWSFTNRFHLDNGSLIRPLPHQIETGRAFFLVANDRIGESEKTKKLLDWVLAQSKVHRSHGPP</sequence>
<dbReference type="GO" id="GO:0006351">
    <property type="term" value="P:DNA-templated transcription"/>
    <property type="evidence" value="ECO:0007669"/>
    <property type="project" value="TreeGrafter"/>
</dbReference>
<evidence type="ECO:0000256" key="4">
    <source>
        <dbReference type="ARBA" id="ARBA00023163"/>
    </source>
</evidence>
<comment type="similarity">
    <text evidence="1">Belongs to the LysR transcriptional regulatory family.</text>
</comment>
<dbReference type="Pfam" id="PF00126">
    <property type="entry name" value="HTH_1"/>
    <property type="match status" value="1"/>
</dbReference>
<dbReference type="GO" id="GO:0043565">
    <property type="term" value="F:sequence-specific DNA binding"/>
    <property type="evidence" value="ECO:0007669"/>
    <property type="project" value="TreeGrafter"/>
</dbReference>
<dbReference type="InterPro" id="IPR036388">
    <property type="entry name" value="WH-like_DNA-bd_sf"/>
</dbReference>
<keyword evidence="7" id="KW-1185">Reference proteome</keyword>
<dbReference type="FunFam" id="1.10.10.10:FF:000001">
    <property type="entry name" value="LysR family transcriptional regulator"/>
    <property type="match status" value="1"/>
</dbReference>
<dbReference type="PRINTS" id="PR00039">
    <property type="entry name" value="HTHLYSR"/>
</dbReference>
<dbReference type="SUPFAM" id="SSF53850">
    <property type="entry name" value="Periplasmic binding protein-like II"/>
    <property type="match status" value="1"/>
</dbReference>
<name>A0A3A5JTB6_9HYPH</name>
<reference evidence="6 7" key="1">
    <citation type="submission" date="2018-09" db="EMBL/GenBank/DDBJ databases">
        <title>Mesorhizobium carmichaelinearum sp. nov. isolated from Carmichaelinea spp. root nodules in New Zealand.</title>
        <authorList>
            <person name="De Meyer S.E."/>
        </authorList>
    </citation>
    <scope>NUCLEOTIDE SEQUENCE [LARGE SCALE GENOMIC DNA]</scope>
    <source>
        <strain evidence="6 7">ICMP19557</strain>
    </source>
</reference>
<organism evidence="6 7">
    <name type="scientific">Mesorhizobium waimense</name>
    <dbReference type="NCBI Taxonomy" id="1300307"/>
    <lineage>
        <taxon>Bacteria</taxon>
        <taxon>Pseudomonadati</taxon>
        <taxon>Pseudomonadota</taxon>
        <taxon>Alphaproteobacteria</taxon>
        <taxon>Hyphomicrobiales</taxon>
        <taxon>Phyllobacteriaceae</taxon>
        <taxon>Mesorhizobium</taxon>
    </lineage>
</organism>
<evidence type="ECO:0000256" key="2">
    <source>
        <dbReference type="ARBA" id="ARBA00023015"/>
    </source>
</evidence>
<keyword evidence="3" id="KW-0238">DNA-binding</keyword>
<dbReference type="PANTHER" id="PTHR30537">
    <property type="entry name" value="HTH-TYPE TRANSCRIPTIONAL REGULATOR"/>
    <property type="match status" value="1"/>
</dbReference>
<evidence type="ECO:0000313" key="6">
    <source>
        <dbReference type="EMBL" id="RJT24184.1"/>
    </source>
</evidence>
<dbReference type="Proteomes" id="UP000272706">
    <property type="component" value="Unassembled WGS sequence"/>
</dbReference>
<comment type="caution">
    <text evidence="6">The sequence shown here is derived from an EMBL/GenBank/DDBJ whole genome shotgun (WGS) entry which is preliminary data.</text>
</comment>
<accession>A0A3A5JTB6</accession>
<dbReference type="InterPro" id="IPR058163">
    <property type="entry name" value="LysR-type_TF_proteobact-type"/>
</dbReference>
<evidence type="ECO:0000256" key="3">
    <source>
        <dbReference type="ARBA" id="ARBA00023125"/>
    </source>
</evidence>
<proteinExistence type="inferred from homology"/>
<gene>
    <name evidence="6" type="ORF">D3227_37750</name>
</gene>
<dbReference type="OrthoDB" id="9804958at2"/>
<dbReference type="InterPro" id="IPR036390">
    <property type="entry name" value="WH_DNA-bd_sf"/>
</dbReference>
<feature type="domain" description="HTH lysR-type" evidence="5">
    <location>
        <begin position="9"/>
        <end position="66"/>
    </location>
</feature>
<evidence type="ECO:0000256" key="1">
    <source>
        <dbReference type="ARBA" id="ARBA00009437"/>
    </source>
</evidence>
<dbReference type="EMBL" id="QZWZ01000076">
    <property type="protein sequence ID" value="RJT24184.1"/>
    <property type="molecule type" value="Genomic_DNA"/>
</dbReference>
<protein>
    <submittedName>
        <fullName evidence="6">LysR family transcriptional regulator</fullName>
    </submittedName>
</protein>
<dbReference type="PROSITE" id="PS50931">
    <property type="entry name" value="HTH_LYSR"/>
    <property type="match status" value="1"/>
</dbReference>
<dbReference type="SUPFAM" id="SSF46785">
    <property type="entry name" value="Winged helix' DNA-binding domain"/>
    <property type="match status" value="1"/>
</dbReference>
<evidence type="ECO:0000313" key="7">
    <source>
        <dbReference type="Proteomes" id="UP000272706"/>
    </source>
</evidence>
<keyword evidence="4" id="KW-0804">Transcription</keyword>
<dbReference type="GO" id="GO:0003700">
    <property type="term" value="F:DNA-binding transcription factor activity"/>
    <property type="evidence" value="ECO:0007669"/>
    <property type="project" value="InterPro"/>
</dbReference>
<dbReference type="Pfam" id="PF03466">
    <property type="entry name" value="LysR_substrate"/>
    <property type="match status" value="1"/>
</dbReference>
<keyword evidence="2" id="KW-0805">Transcription regulation</keyword>
<dbReference type="CDD" id="cd08432">
    <property type="entry name" value="PBP2_GcdR_TrpI_HvrB_AmpR_like"/>
    <property type="match status" value="1"/>
</dbReference>
<dbReference type="InterPro" id="IPR005119">
    <property type="entry name" value="LysR_subst-bd"/>
</dbReference>
<dbReference type="PANTHER" id="PTHR30537:SF74">
    <property type="entry name" value="HTH-TYPE TRANSCRIPTIONAL REGULATOR TRPI"/>
    <property type="match status" value="1"/>
</dbReference>
<dbReference type="Gene3D" id="3.40.190.10">
    <property type="entry name" value="Periplasmic binding protein-like II"/>
    <property type="match status" value="2"/>
</dbReference>
<dbReference type="InterPro" id="IPR000847">
    <property type="entry name" value="LysR_HTH_N"/>
</dbReference>
<evidence type="ECO:0000259" key="5">
    <source>
        <dbReference type="PROSITE" id="PS50931"/>
    </source>
</evidence>